<protein>
    <submittedName>
        <fullName evidence="1">Uncharacterized protein</fullName>
    </submittedName>
</protein>
<dbReference type="EMBL" id="JBDJPC010000006">
    <property type="protein sequence ID" value="KAL1497319.1"/>
    <property type="molecule type" value="Genomic_DNA"/>
</dbReference>
<sequence length="165" mass="18757">MSILKEPIHYLILCLKVHINRSSKSNTVTTPKETTNRILHQHHLSFSHSINILTSTTITRVEFALKWEELNPNNRDVIIVKQEKNILVKTNDEVKAAQTLQALVNQGVVASFQTQRDNPAKTVPQRTSPKHQITPSYSVVTTGVDLDIPDELFLSPWTNRNEKDV</sequence>
<evidence type="ECO:0000313" key="1">
    <source>
        <dbReference type="EMBL" id="KAL1497319.1"/>
    </source>
</evidence>
<comment type="caution">
    <text evidence="1">The sequence shown here is derived from an EMBL/GenBank/DDBJ whole genome shotgun (WGS) entry which is preliminary data.</text>
</comment>
<gene>
    <name evidence="1" type="ORF">ABEB36_008301</name>
</gene>
<evidence type="ECO:0000313" key="2">
    <source>
        <dbReference type="Proteomes" id="UP001566132"/>
    </source>
</evidence>
<dbReference type="Proteomes" id="UP001566132">
    <property type="component" value="Unassembled WGS sequence"/>
</dbReference>
<dbReference type="AlphaFoldDB" id="A0ABD1ELZ7"/>
<proteinExistence type="predicted"/>
<name>A0ABD1ELZ7_HYPHA</name>
<reference evidence="1 2" key="1">
    <citation type="submission" date="2024-05" db="EMBL/GenBank/DDBJ databases">
        <title>Genetic variation in Jamaican populations of the coffee berry borer (Hypothenemus hampei).</title>
        <authorList>
            <person name="Errbii M."/>
            <person name="Myrie A."/>
        </authorList>
    </citation>
    <scope>NUCLEOTIDE SEQUENCE [LARGE SCALE GENOMIC DNA]</scope>
    <source>
        <strain evidence="1">JA-Hopewell-2020-01-JO</strain>
        <tissue evidence="1">Whole body</tissue>
    </source>
</reference>
<organism evidence="1 2">
    <name type="scientific">Hypothenemus hampei</name>
    <name type="common">Coffee berry borer</name>
    <dbReference type="NCBI Taxonomy" id="57062"/>
    <lineage>
        <taxon>Eukaryota</taxon>
        <taxon>Metazoa</taxon>
        <taxon>Ecdysozoa</taxon>
        <taxon>Arthropoda</taxon>
        <taxon>Hexapoda</taxon>
        <taxon>Insecta</taxon>
        <taxon>Pterygota</taxon>
        <taxon>Neoptera</taxon>
        <taxon>Endopterygota</taxon>
        <taxon>Coleoptera</taxon>
        <taxon>Polyphaga</taxon>
        <taxon>Cucujiformia</taxon>
        <taxon>Curculionidae</taxon>
        <taxon>Scolytinae</taxon>
        <taxon>Hypothenemus</taxon>
    </lineage>
</organism>
<keyword evidence="2" id="KW-1185">Reference proteome</keyword>
<accession>A0ABD1ELZ7</accession>